<evidence type="ECO:0000313" key="4">
    <source>
        <dbReference type="Proteomes" id="UP000005239"/>
    </source>
</evidence>
<evidence type="ECO:0000313" key="3">
    <source>
        <dbReference type="EnsemblMetazoa" id="PPA15830.1"/>
    </source>
</evidence>
<feature type="transmembrane region" description="Helical" evidence="2">
    <location>
        <begin position="208"/>
        <end position="230"/>
    </location>
</feature>
<reference evidence="3" key="2">
    <citation type="submission" date="2022-06" db="UniProtKB">
        <authorList>
            <consortium name="EnsemblMetazoa"/>
        </authorList>
    </citation>
    <scope>IDENTIFICATION</scope>
    <source>
        <strain evidence="3">PS312</strain>
    </source>
</reference>
<feature type="compositionally biased region" description="Basic and acidic residues" evidence="1">
    <location>
        <begin position="246"/>
        <end position="278"/>
    </location>
</feature>
<protein>
    <submittedName>
        <fullName evidence="3">Uncharacterized protein</fullName>
    </submittedName>
</protein>
<reference evidence="4" key="1">
    <citation type="journal article" date="2008" name="Nat. Genet.">
        <title>The Pristionchus pacificus genome provides a unique perspective on nematode lifestyle and parasitism.</title>
        <authorList>
            <person name="Dieterich C."/>
            <person name="Clifton S.W."/>
            <person name="Schuster L.N."/>
            <person name="Chinwalla A."/>
            <person name="Delehaunty K."/>
            <person name="Dinkelacker I."/>
            <person name="Fulton L."/>
            <person name="Fulton R."/>
            <person name="Godfrey J."/>
            <person name="Minx P."/>
            <person name="Mitreva M."/>
            <person name="Roeseler W."/>
            <person name="Tian H."/>
            <person name="Witte H."/>
            <person name="Yang S.P."/>
            <person name="Wilson R.K."/>
            <person name="Sommer R.J."/>
        </authorList>
    </citation>
    <scope>NUCLEOTIDE SEQUENCE [LARGE SCALE GENOMIC DNA]</scope>
    <source>
        <strain evidence="4">PS312</strain>
    </source>
</reference>
<keyword evidence="2" id="KW-0472">Membrane</keyword>
<keyword evidence="2" id="KW-0812">Transmembrane</keyword>
<gene>
    <name evidence="3" type="primary">WBGene00105384</name>
</gene>
<accession>A0A8R1YDJ6</accession>
<feature type="region of interest" description="Disordered" evidence="1">
    <location>
        <begin position="246"/>
        <end position="309"/>
    </location>
</feature>
<dbReference type="Proteomes" id="UP000005239">
    <property type="component" value="Unassembled WGS sequence"/>
</dbReference>
<name>A0A2A6BD77_PRIPA</name>
<keyword evidence="4" id="KW-1185">Reference proteome</keyword>
<evidence type="ECO:0000256" key="2">
    <source>
        <dbReference type="SAM" id="Phobius"/>
    </source>
</evidence>
<feature type="transmembrane region" description="Helical" evidence="2">
    <location>
        <begin position="36"/>
        <end position="56"/>
    </location>
</feature>
<sequence length="309" mass="35244">MRMGRRFKLGDTKGAELDKSIEILISFVMDYRFQYFLMRIALILLFLLTGSCSAFIRTMEPPPDLSLEPTVLTYPDVSLNPVTPRPLLYIPPPVPTESAVETSLPVPTTNTDVPALTDTPEEDYPDIELEQIKQFSRESSAPSSPSRSNRKRRSFLTFDDRIVCIERCYVPCRDTIVQFNNGTTQKMYECRQISKVDMIMNGLGNNRIAKVFLLFAAFFIVSFCLVAVLVCDAKFIRQKRCTSVKKEKTKKEDDQNSNAKKEDDQNSNTDKEDSHESSDIEMGQMAEIDEEDWSTPPTSIRRFGREDAV</sequence>
<dbReference type="AlphaFoldDB" id="A0A2A6BD77"/>
<proteinExistence type="predicted"/>
<feature type="region of interest" description="Disordered" evidence="1">
    <location>
        <begin position="99"/>
        <end position="121"/>
    </location>
</feature>
<feature type="compositionally biased region" description="Polar residues" evidence="1">
    <location>
        <begin position="99"/>
        <end position="112"/>
    </location>
</feature>
<dbReference type="EnsemblMetazoa" id="PPA15830.1">
    <property type="protein sequence ID" value="PPA15830.1"/>
    <property type="gene ID" value="WBGene00105384"/>
</dbReference>
<evidence type="ECO:0000256" key="1">
    <source>
        <dbReference type="SAM" id="MobiDB-lite"/>
    </source>
</evidence>
<accession>A0A2A6BD77</accession>
<keyword evidence="2" id="KW-1133">Transmembrane helix</keyword>
<organism evidence="3 4">
    <name type="scientific">Pristionchus pacificus</name>
    <name type="common">Parasitic nematode worm</name>
    <dbReference type="NCBI Taxonomy" id="54126"/>
    <lineage>
        <taxon>Eukaryota</taxon>
        <taxon>Metazoa</taxon>
        <taxon>Ecdysozoa</taxon>
        <taxon>Nematoda</taxon>
        <taxon>Chromadorea</taxon>
        <taxon>Rhabditida</taxon>
        <taxon>Rhabditina</taxon>
        <taxon>Diplogasteromorpha</taxon>
        <taxon>Diplogasteroidea</taxon>
        <taxon>Neodiplogasteridae</taxon>
        <taxon>Pristionchus</taxon>
    </lineage>
</organism>